<dbReference type="AlphaFoldDB" id="A0A1Y0D3Q6"/>
<dbReference type="KEGG" id="opf:CBP31_05550"/>
<name>A0A1Y0D3Q6_9GAMM</name>
<sequence length="96" mass="10717">MMLTKEEQRVFNRMQLNTKVILATAQSRIEGVCRNLSAQGVLMEVSNGQCQIGEEWQLVVPSADNQVLPLKAMAKVLRVDSGERTDMVALTLTEVR</sequence>
<evidence type="ECO:0000259" key="1">
    <source>
        <dbReference type="Pfam" id="PF07238"/>
    </source>
</evidence>
<feature type="domain" description="PilZ" evidence="1">
    <location>
        <begin position="7"/>
        <end position="92"/>
    </location>
</feature>
<accession>A0A1Y0D3Q6</accession>
<dbReference type="SUPFAM" id="SSF141371">
    <property type="entry name" value="PilZ domain-like"/>
    <property type="match status" value="1"/>
</dbReference>
<dbReference type="Gene3D" id="2.40.10.220">
    <property type="entry name" value="predicted glycosyltransferase like domains"/>
    <property type="match status" value="1"/>
</dbReference>
<protein>
    <submittedName>
        <fullName evidence="2">Pilus assembly protein PilZ</fullName>
    </submittedName>
</protein>
<organism evidence="2 3">
    <name type="scientific">Oceanisphaera profunda</name>
    <dbReference type="NCBI Taxonomy" id="1416627"/>
    <lineage>
        <taxon>Bacteria</taxon>
        <taxon>Pseudomonadati</taxon>
        <taxon>Pseudomonadota</taxon>
        <taxon>Gammaproteobacteria</taxon>
        <taxon>Aeromonadales</taxon>
        <taxon>Aeromonadaceae</taxon>
        <taxon>Oceanisphaera</taxon>
    </lineage>
</organism>
<evidence type="ECO:0000313" key="3">
    <source>
        <dbReference type="Proteomes" id="UP000243937"/>
    </source>
</evidence>
<reference evidence="2 3" key="1">
    <citation type="journal article" date="2014" name="Int. J. Syst. Evol. Microbiol.">
        <title>Oceanisphaera profunda sp. nov., a marine bacterium isolated from deep-sea sediment, and emended description of the genus Oceanisphaera.</title>
        <authorList>
            <person name="Xu Z."/>
            <person name="Zhang X.Y."/>
            <person name="Su H.N."/>
            <person name="Yu Z.C."/>
            <person name="Liu C."/>
            <person name="Li H."/>
            <person name="Chen X.L."/>
            <person name="Song X.Y."/>
            <person name="Xie B.B."/>
            <person name="Qin Q.L."/>
            <person name="Zhou B.C."/>
            <person name="Shi M."/>
            <person name="Huang Y."/>
            <person name="Zhang Y.Z."/>
        </authorList>
    </citation>
    <scope>NUCLEOTIDE SEQUENCE [LARGE SCALE GENOMIC DNA]</scope>
    <source>
        <strain evidence="2 3">SM1222</strain>
    </source>
</reference>
<gene>
    <name evidence="2" type="ORF">CBP31_05550</name>
</gene>
<keyword evidence="3" id="KW-1185">Reference proteome</keyword>
<dbReference type="Pfam" id="PF07238">
    <property type="entry name" value="PilZ"/>
    <property type="match status" value="1"/>
</dbReference>
<dbReference type="EMBL" id="CP021377">
    <property type="protein sequence ID" value="ART82160.1"/>
    <property type="molecule type" value="Genomic_DNA"/>
</dbReference>
<proteinExistence type="predicted"/>
<evidence type="ECO:0000313" key="2">
    <source>
        <dbReference type="EMBL" id="ART82160.1"/>
    </source>
</evidence>
<dbReference type="RefSeq" id="WP_087035291.1">
    <property type="nucleotide sequence ID" value="NZ_CP021377.1"/>
</dbReference>
<dbReference type="InterPro" id="IPR009875">
    <property type="entry name" value="PilZ_domain"/>
</dbReference>
<dbReference type="OrthoDB" id="5290589at2"/>
<dbReference type="Proteomes" id="UP000243937">
    <property type="component" value="Chromosome"/>
</dbReference>
<dbReference type="GO" id="GO:0035438">
    <property type="term" value="F:cyclic-di-GMP binding"/>
    <property type="evidence" value="ECO:0007669"/>
    <property type="project" value="InterPro"/>
</dbReference>